<accession>A0ACB8AFB9</accession>
<reference evidence="1" key="1">
    <citation type="journal article" date="2021" name="New Phytol.">
        <title>Evolutionary innovations through gain and loss of genes in the ectomycorrhizal Boletales.</title>
        <authorList>
            <person name="Wu G."/>
            <person name="Miyauchi S."/>
            <person name="Morin E."/>
            <person name="Kuo A."/>
            <person name="Drula E."/>
            <person name="Varga T."/>
            <person name="Kohler A."/>
            <person name="Feng B."/>
            <person name="Cao Y."/>
            <person name="Lipzen A."/>
            <person name="Daum C."/>
            <person name="Hundley H."/>
            <person name="Pangilinan J."/>
            <person name="Johnson J."/>
            <person name="Barry K."/>
            <person name="LaButti K."/>
            <person name="Ng V."/>
            <person name="Ahrendt S."/>
            <person name="Min B."/>
            <person name="Choi I.G."/>
            <person name="Park H."/>
            <person name="Plett J.M."/>
            <person name="Magnuson J."/>
            <person name="Spatafora J.W."/>
            <person name="Nagy L.G."/>
            <person name="Henrissat B."/>
            <person name="Grigoriev I.V."/>
            <person name="Yang Z.L."/>
            <person name="Xu J."/>
            <person name="Martin F.M."/>
        </authorList>
    </citation>
    <scope>NUCLEOTIDE SEQUENCE</scope>
    <source>
        <strain evidence="1">ATCC 28755</strain>
    </source>
</reference>
<name>A0ACB8AFB9_9AGAM</name>
<gene>
    <name evidence="1" type="ORF">BJ138DRAFT_1084683</name>
</gene>
<dbReference type="Proteomes" id="UP000790377">
    <property type="component" value="Unassembled WGS sequence"/>
</dbReference>
<protein>
    <submittedName>
        <fullName evidence="1">Uncharacterized protein</fullName>
    </submittedName>
</protein>
<proteinExistence type="predicted"/>
<evidence type="ECO:0000313" key="2">
    <source>
        <dbReference type="Proteomes" id="UP000790377"/>
    </source>
</evidence>
<evidence type="ECO:0000313" key="1">
    <source>
        <dbReference type="EMBL" id="KAH7911890.1"/>
    </source>
</evidence>
<comment type="caution">
    <text evidence="1">The sequence shown here is derived from an EMBL/GenBank/DDBJ whole genome shotgun (WGS) entry which is preliminary data.</text>
</comment>
<dbReference type="EMBL" id="MU267664">
    <property type="protein sequence ID" value="KAH7911890.1"/>
    <property type="molecule type" value="Genomic_DNA"/>
</dbReference>
<sequence length="521" mass="58772">MKRTTHHCIFSLEEILSIIFCYCSLSTDPTESTAPDNNTLASLARTCRSFYEPAMDVLYSNVDMACLVQHMFEDLWYEDNMVLYFLRPMELRDWDEFFRYSRRVRILTTLSSFGINQNIYQALSHPPSHRINIFPRLNGLRLSNVIEYEFMSLLIKRNLTSILLSFGEGDEIATNILPSLPSTCPYLRRIKISPRLSGEDSIGTICEVLCNLPRLETLLFSGTVLPEKVLPHLACLPSLKELDITLPANSLDIIESDHNTFPALRELHLSSDKPEPCLQLLESVTSSCFEVIHLDASSMFSVEISQKIIILLSSFKNLSHITILERPSVAQSVDHGVFINILNPLLQLHNLQHLRLCSGSTYSVDDEVLNKMASAWPRLEFLDLWPPKRGKNVPRITLPGIIPLLRCCPKLYFFGSIIDATLPIADLSAYDTCNSSISLDVGASPISDPAAVAAFLSFVMPNIQSLSMLNPPSMHSILREHKPKWKRVKEIIGIDADALRPIANPLILALERNGHRWTTLD</sequence>
<keyword evidence="2" id="KW-1185">Reference proteome</keyword>
<organism evidence="1 2">
    <name type="scientific">Hygrophoropsis aurantiaca</name>
    <dbReference type="NCBI Taxonomy" id="72124"/>
    <lineage>
        <taxon>Eukaryota</taxon>
        <taxon>Fungi</taxon>
        <taxon>Dikarya</taxon>
        <taxon>Basidiomycota</taxon>
        <taxon>Agaricomycotina</taxon>
        <taxon>Agaricomycetes</taxon>
        <taxon>Agaricomycetidae</taxon>
        <taxon>Boletales</taxon>
        <taxon>Coniophorineae</taxon>
        <taxon>Hygrophoropsidaceae</taxon>
        <taxon>Hygrophoropsis</taxon>
    </lineage>
</organism>